<reference evidence="2 3" key="1">
    <citation type="submission" date="2018-11" db="EMBL/GenBank/DDBJ databases">
        <title>Genome sequencing and assembly of Clostridium tagluense strain A121.</title>
        <authorList>
            <person name="Murakami T."/>
            <person name="Segawa T."/>
            <person name="Shcherbakova V.A."/>
            <person name="Mori H."/>
            <person name="Yoshimura Y."/>
        </authorList>
    </citation>
    <scope>NUCLEOTIDE SEQUENCE [LARGE SCALE GENOMIC DNA]</scope>
    <source>
        <strain evidence="2 3">A121</strain>
    </source>
</reference>
<proteinExistence type="predicted"/>
<dbReference type="EMBL" id="BHYK01000004">
    <property type="protein sequence ID" value="GCD09390.1"/>
    <property type="molecule type" value="Genomic_DNA"/>
</dbReference>
<sequence length="142" mass="16022">MEIKTMAIDNYENVYQLWSNTTGMGIRSLDDSKKGISKFLLRNPTSNFVAIINGKIVGVILCGHDGRRGYIYHAAVKINYRCQGIGKALLKAVYYALEQEGITKSGLVVFKTNEIGNSFWKSQGWEERTDLNYYSNAINNNI</sequence>
<keyword evidence="3" id="KW-1185">Reference proteome</keyword>
<organism evidence="2 3">
    <name type="scientific">Clostridium tagluense</name>
    <dbReference type="NCBI Taxonomy" id="360422"/>
    <lineage>
        <taxon>Bacteria</taxon>
        <taxon>Bacillati</taxon>
        <taxon>Bacillota</taxon>
        <taxon>Clostridia</taxon>
        <taxon>Eubacteriales</taxon>
        <taxon>Clostridiaceae</taxon>
        <taxon>Clostridium</taxon>
    </lineage>
</organism>
<dbReference type="RefSeq" id="WP_124998749.1">
    <property type="nucleotide sequence ID" value="NZ_BHYK01000004.1"/>
</dbReference>
<evidence type="ECO:0000313" key="2">
    <source>
        <dbReference type="EMBL" id="GCD09390.1"/>
    </source>
</evidence>
<dbReference type="Gene3D" id="3.40.630.30">
    <property type="match status" value="1"/>
</dbReference>
<keyword evidence="2" id="KW-0808">Transferase</keyword>
<accession>A0A401UIL8</accession>
<dbReference type="AlphaFoldDB" id="A0A401UIL8"/>
<dbReference type="CDD" id="cd04301">
    <property type="entry name" value="NAT_SF"/>
    <property type="match status" value="1"/>
</dbReference>
<comment type="caution">
    <text evidence="2">The sequence shown here is derived from an EMBL/GenBank/DDBJ whole genome shotgun (WGS) entry which is preliminary data.</text>
</comment>
<evidence type="ECO:0000313" key="3">
    <source>
        <dbReference type="Proteomes" id="UP000287872"/>
    </source>
</evidence>
<dbReference type="Proteomes" id="UP000287872">
    <property type="component" value="Unassembled WGS sequence"/>
</dbReference>
<evidence type="ECO:0000259" key="1">
    <source>
        <dbReference type="PROSITE" id="PS51186"/>
    </source>
</evidence>
<dbReference type="OrthoDB" id="1821130at2"/>
<dbReference type="SUPFAM" id="SSF55729">
    <property type="entry name" value="Acyl-CoA N-acyltransferases (Nat)"/>
    <property type="match status" value="1"/>
</dbReference>
<dbReference type="PROSITE" id="PS51186">
    <property type="entry name" value="GNAT"/>
    <property type="match status" value="1"/>
</dbReference>
<protein>
    <submittedName>
        <fullName evidence="2">N-acetyltransferase</fullName>
    </submittedName>
</protein>
<feature type="domain" description="N-acetyltransferase" evidence="1">
    <location>
        <begin position="1"/>
        <end position="142"/>
    </location>
</feature>
<name>A0A401UIL8_9CLOT</name>
<dbReference type="InterPro" id="IPR016181">
    <property type="entry name" value="Acyl_CoA_acyltransferase"/>
</dbReference>
<dbReference type="Pfam" id="PF00583">
    <property type="entry name" value="Acetyltransf_1"/>
    <property type="match status" value="1"/>
</dbReference>
<dbReference type="InterPro" id="IPR000182">
    <property type="entry name" value="GNAT_dom"/>
</dbReference>
<dbReference type="GO" id="GO:0016747">
    <property type="term" value="F:acyltransferase activity, transferring groups other than amino-acyl groups"/>
    <property type="evidence" value="ECO:0007669"/>
    <property type="project" value="InterPro"/>
</dbReference>
<gene>
    <name evidence="2" type="ORF">Ctaglu_10130</name>
</gene>